<dbReference type="PANTHER" id="PTHR10890">
    <property type="entry name" value="CYSTEINYL-TRNA SYNTHETASE"/>
    <property type="match status" value="1"/>
</dbReference>
<keyword evidence="8" id="KW-0067">ATP-binding</keyword>
<keyword evidence="9" id="KW-0175">Coiled coil</keyword>
<evidence type="ECO:0000313" key="11">
    <source>
        <dbReference type="EMBL" id="MPN34203.1"/>
    </source>
</evidence>
<evidence type="ECO:0000256" key="2">
    <source>
        <dbReference type="ARBA" id="ARBA00004496"/>
    </source>
</evidence>
<dbReference type="GO" id="GO:0046872">
    <property type="term" value="F:metal ion binding"/>
    <property type="evidence" value="ECO:0007669"/>
    <property type="project" value="UniProtKB-KW"/>
</dbReference>
<dbReference type="AlphaFoldDB" id="A0A645HES6"/>
<dbReference type="InterPro" id="IPR024909">
    <property type="entry name" value="Cys-tRNA/MSH_ligase"/>
</dbReference>
<comment type="caution">
    <text evidence="11">The sequence shown here is derived from an EMBL/GenBank/DDBJ whole genome shotgun (WGS) entry which is preliminary data.</text>
</comment>
<dbReference type="InterPro" id="IPR009080">
    <property type="entry name" value="tRNAsynth_Ia_anticodon-bd"/>
</dbReference>
<evidence type="ECO:0000256" key="1">
    <source>
        <dbReference type="ARBA" id="ARBA00001947"/>
    </source>
</evidence>
<dbReference type="Pfam" id="PF09190">
    <property type="entry name" value="DALR_2"/>
    <property type="match status" value="1"/>
</dbReference>
<dbReference type="SMART" id="SM00840">
    <property type="entry name" value="DALR_2"/>
    <property type="match status" value="1"/>
</dbReference>
<dbReference type="GO" id="GO:0006423">
    <property type="term" value="P:cysteinyl-tRNA aminoacylation"/>
    <property type="evidence" value="ECO:0007669"/>
    <property type="project" value="InterPro"/>
</dbReference>
<evidence type="ECO:0000256" key="7">
    <source>
        <dbReference type="ARBA" id="ARBA00022833"/>
    </source>
</evidence>
<evidence type="ECO:0000256" key="6">
    <source>
        <dbReference type="ARBA" id="ARBA00022741"/>
    </source>
</evidence>
<feature type="coiled-coil region" evidence="9">
    <location>
        <begin position="149"/>
        <end position="176"/>
    </location>
</feature>
<evidence type="ECO:0000256" key="9">
    <source>
        <dbReference type="SAM" id="Coils"/>
    </source>
</evidence>
<reference evidence="11" key="1">
    <citation type="submission" date="2019-08" db="EMBL/GenBank/DDBJ databases">
        <authorList>
            <person name="Kucharzyk K."/>
            <person name="Murdoch R.W."/>
            <person name="Higgins S."/>
            <person name="Loffler F."/>
        </authorList>
    </citation>
    <scope>NUCLEOTIDE SEQUENCE</scope>
</reference>
<keyword evidence="4 11" id="KW-0436">Ligase</keyword>
<proteinExistence type="predicted"/>
<keyword evidence="6" id="KW-0547">Nucleotide-binding</keyword>
<dbReference type="InterPro" id="IPR015273">
    <property type="entry name" value="Cys-tRNA-synt_Ia_DALR"/>
</dbReference>
<evidence type="ECO:0000256" key="4">
    <source>
        <dbReference type="ARBA" id="ARBA00022598"/>
    </source>
</evidence>
<sequence length="201" mass="22901">MSKSKGNFFTVRDIAKHYDLEVVRMFMLMAHYRSPVNFSDELLGQAQNALERLYNAKYQMEYLFENNKTEAASEDEKTWMDSLTQYKKGFIDAMNDDLNTADAIAAIFELVRDTNSHLSESSSRESIKAALDLFKELTGVIGLAAKEKETDLESEVEALIAQRQEARKNKDFALADEIRDALLAKGIILEDTREGVKWKKA</sequence>
<dbReference type="PANTHER" id="PTHR10890:SF3">
    <property type="entry name" value="CYSTEINE--TRNA LIGASE, CYTOPLASMIC"/>
    <property type="match status" value="1"/>
</dbReference>
<dbReference type="EMBL" id="VSSQ01087116">
    <property type="protein sequence ID" value="MPN34203.1"/>
    <property type="molecule type" value="Genomic_DNA"/>
</dbReference>
<keyword evidence="5" id="KW-0479">Metal-binding</keyword>
<feature type="domain" description="Cysteinyl-tRNA synthetase class Ia DALR" evidence="10">
    <location>
        <begin position="89"/>
        <end position="152"/>
    </location>
</feature>
<protein>
    <recommendedName>
        <fullName evidence="3">Cysteine--tRNA ligase</fullName>
    </recommendedName>
</protein>
<dbReference type="InterPro" id="IPR056411">
    <property type="entry name" value="CysS_C"/>
</dbReference>
<dbReference type="InterPro" id="IPR014729">
    <property type="entry name" value="Rossmann-like_a/b/a_fold"/>
</dbReference>
<dbReference type="SUPFAM" id="SSF47323">
    <property type="entry name" value="Anticodon-binding domain of a subclass of class I aminoacyl-tRNA synthetases"/>
    <property type="match status" value="1"/>
</dbReference>
<dbReference type="InterPro" id="IPR032678">
    <property type="entry name" value="tRNA-synt_1_cat_dom"/>
</dbReference>
<keyword evidence="7" id="KW-0862">Zinc</keyword>
<comment type="cofactor">
    <cofactor evidence="1">
        <name>Zn(2+)</name>
        <dbReference type="ChEBI" id="CHEBI:29105"/>
    </cofactor>
</comment>
<organism evidence="11">
    <name type="scientific">bioreactor metagenome</name>
    <dbReference type="NCBI Taxonomy" id="1076179"/>
    <lineage>
        <taxon>unclassified sequences</taxon>
        <taxon>metagenomes</taxon>
        <taxon>ecological metagenomes</taxon>
    </lineage>
</organism>
<dbReference type="GO" id="GO:0005829">
    <property type="term" value="C:cytosol"/>
    <property type="evidence" value="ECO:0007669"/>
    <property type="project" value="TreeGrafter"/>
</dbReference>
<dbReference type="Gene3D" id="3.40.50.620">
    <property type="entry name" value="HUPs"/>
    <property type="match status" value="1"/>
</dbReference>
<evidence type="ECO:0000256" key="3">
    <source>
        <dbReference type="ARBA" id="ARBA00014738"/>
    </source>
</evidence>
<evidence type="ECO:0000256" key="8">
    <source>
        <dbReference type="ARBA" id="ARBA00022840"/>
    </source>
</evidence>
<evidence type="ECO:0000256" key="5">
    <source>
        <dbReference type="ARBA" id="ARBA00022723"/>
    </source>
</evidence>
<gene>
    <name evidence="11" type="primary">cysS_51</name>
    <name evidence="11" type="ORF">SDC9_181696</name>
</gene>
<dbReference type="Pfam" id="PF01406">
    <property type="entry name" value="tRNA-synt_1e"/>
    <property type="match status" value="1"/>
</dbReference>
<dbReference type="Pfam" id="PF23493">
    <property type="entry name" value="CysS_C"/>
    <property type="match status" value="1"/>
</dbReference>
<dbReference type="SUPFAM" id="SSF52374">
    <property type="entry name" value="Nucleotidylyl transferase"/>
    <property type="match status" value="1"/>
</dbReference>
<comment type="subcellular location">
    <subcellularLocation>
        <location evidence="2">Cytoplasm</location>
    </subcellularLocation>
</comment>
<dbReference type="Gene3D" id="1.20.120.1910">
    <property type="entry name" value="Cysteine-tRNA ligase, C-terminal anti-codon recognition domain"/>
    <property type="match status" value="1"/>
</dbReference>
<dbReference type="GO" id="GO:0005524">
    <property type="term" value="F:ATP binding"/>
    <property type="evidence" value="ECO:0007669"/>
    <property type="project" value="UniProtKB-KW"/>
</dbReference>
<name>A0A645HES6_9ZZZZ</name>
<accession>A0A645HES6</accession>
<evidence type="ECO:0000259" key="10">
    <source>
        <dbReference type="SMART" id="SM00840"/>
    </source>
</evidence>
<dbReference type="GO" id="GO:0004817">
    <property type="term" value="F:cysteine-tRNA ligase activity"/>
    <property type="evidence" value="ECO:0007669"/>
    <property type="project" value="InterPro"/>
</dbReference>